<protein>
    <submittedName>
        <fullName evidence="2">Uncharacterized protein</fullName>
    </submittedName>
</protein>
<sequence length="432" mass="48066">MDVAHPLRSLALTRRALITIVCCLAWPAWSACLPTPDADLPDAPYNGYTPTGYKGELERDTIWYRSVRVLPQPDGTLRFALKQRPAAHYASIEPLHLGGRAIGFVATAEGCQQLLQRNGQPYALPRFETVHPEWMEAKVLGGTGRTLLRLKSGDHYRLALFQRGSLLAVSPRDYLSSYSSSTLEANRHYLPAQLMPVVSANGHGLIDLRKLKEVVQPEWLGVGGLSVLDDPQAASYLLSDSGEQRRLYALPGGKLLMDRIVSLTPIPNWFPYRPGHPAGQRAVLLLHKQGEAGCQLLNWQLQPLMPHLLPLRHGQCQLAQFGERRYVFSDADMQSVHAYAILAEGALRWISTTPGQLEAAEANTGLMVLRVSSEQETRYRLYFADGRPASAEYYTGFTDLGCGFWRVKQGATWLSLSRDGQTSPQLRYPFSC</sequence>
<dbReference type="OrthoDB" id="4420885at2"/>
<feature type="signal peptide" evidence="1">
    <location>
        <begin position="1"/>
        <end position="30"/>
    </location>
</feature>
<evidence type="ECO:0000256" key="1">
    <source>
        <dbReference type="SAM" id="SignalP"/>
    </source>
</evidence>
<reference evidence="2 3" key="1">
    <citation type="submission" date="2016-11" db="EMBL/GenBank/DDBJ databases">
        <authorList>
            <person name="Jaros S."/>
            <person name="Januszkiewicz K."/>
            <person name="Wedrychowicz H."/>
        </authorList>
    </citation>
    <scope>NUCLEOTIDE SEQUENCE [LARGE SCALE GENOMIC DNA]</scope>
    <source>
        <strain evidence="2 3">DSM 18899</strain>
    </source>
</reference>
<gene>
    <name evidence="2" type="ORF">SAMN02745887_03228</name>
</gene>
<organism evidence="2 3">
    <name type="scientific">Chitinimonas taiwanensis DSM 18899</name>
    <dbReference type="NCBI Taxonomy" id="1121279"/>
    <lineage>
        <taxon>Bacteria</taxon>
        <taxon>Pseudomonadati</taxon>
        <taxon>Pseudomonadota</taxon>
        <taxon>Betaproteobacteria</taxon>
        <taxon>Neisseriales</taxon>
        <taxon>Chitinibacteraceae</taxon>
        <taxon>Chitinimonas</taxon>
    </lineage>
</organism>
<evidence type="ECO:0000313" key="2">
    <source>
        <dbReference type="EMBL" id="SFZ78840.1"/>
    </source>
</evidence>
<evidence type="ECO:0000313" key="3">
    <source>
        <dbReference type="Proteomes" id="UP000186513"/>
    </source>
</evidence>
<name>A0A1K2HPV5_9NEIS</name>
<feature type="chain" id="PRO_5012498761" evidence="1">
    <location>
        <begin position="31"/>
        <end position="432"/>
    </location>
</feature>
<keyword evidence="3" id="KW-1185">Reference proteome</keyword>
<proteinExistence type="predicted"/>
<dbReference type="Proteomes" id="UP000186513">
    <property type="component" value="Unassembled WGS sequence"/>
</dbReference>
<keyword evidence="1" id="KW-0732">Signal</keyword>
<accession>A0A1K2HPV5</accession>
<dbReference type="RefSeq" id="WP_139256197.1">
    <property type="nucleotide sequence ID" value="NZ_FPKR01000013.1"/>
</dbReference>
<dbReference type="AlphaFoldDB" id="A0A1K2HPV5"/>
<dbReference type="EMBL" id="FPKR01000013">
    <property type="protein sequence ID" value="SFZ78840.1"/>
    <property type="molecule type" value="Genomic_DNA"/>
</dbReference>